<evidence type="ECO:0000256" key="1">
    <source>
        <dbReference type="SAM" id="MobiDB-lite"/>
    </source>
</evidence>
<protein>
    <submittedName>
        <fullName evidence="2">Uncharacterized protein</fullName>
    </submittedName>
</protein>
<proteinExistence type="predicted"/>
<sequence length="105" mass="11377">MTPSRSSRSYSIQSNGSGPGSSSHKFKTQEFQPRVEEKMEDYQASTSSQRSEQLSTGRSGNIPVSVQELVYGSKAEGVGTSSQLKDMDNELLNGSEEALGPRKDT</sequence>
<gene>
    <name evidence="2" type="ORF">O181_109073</name>
</gene>
<feature type="compositionally biased region" description="Low complexity" evidence="1">
    <location>
        <begin position="1"/>
        <end position="16"/>
    </location>
</feature>
<accession>A0A9Q3PPG7</accession>
<organism evidence="2 3">
    <name type="scientific">Austropuccinia psidii MF-1</name>
    <dbReference type="NCBI Taxonomy" id="1389203"/>
    <lineage>
        <taxon>Eukaryota</taxon>
        <taxon>Fungi</taxon>
        <taxon>Dikarya</taxon>
        <taxon>Basidiomycota</taxon>
        <taxon>Pucciniomycotina</taxon>
        <taxon>Pucciniomycetes</taxon>
        <taxon>Pucciniales</taxon>
        <taxon>Sphaerophragmiaceae</taxon>
        <taxon>Austropuccinia</taxon>
    </lineage>
</organism>
<dbReference type="Proteomes" id="UP000765509">
    <property type="component" value="Unassembled WGS sequence"/>
</dbReference>
<keyword evidence="3" id="KW-1185">Reference proteome</keyword>
<dbReference type="EMBL" id="AVOT02084223">
    <property type="protein sequence ID" value="MBW0569358.1"/>
    <property type="molecule type" value="Genomic_DNA"/>
</dbReference>
<reference evidence="2" key="1">
    <citation type="submission" date="2021-03" db="EMBL/GenBank/DDBJ databases">
        <title>Draft genome sequence of rust myrtle Austropuccinia psidii MF-1, a brazilian biotype.</title>
        <authorList>
            <person name="Quecine M.C."/>
            <person name="Pachon D.M.R."/>
            <person name="Bonatelli M.L."/>
            <person name="Correr F.H."/>
            <person name="Franceschini L.M."/>
            <person name="Leite T.F."/>
            <person name="Margarido G.R.A."/>
            <person name="Almeida C.A."/>
            <person name="Ferrarezi J.A."/>
            <person name="Labate C.A."/>
        </authorList>
    </citation>
    <scope>NUCLEOTIDE SEQUENCE</scope>
    <source>
        <strain evidence="2">MF-1</strain>
    </source>
</reference>
<evidence type="ECO:0000313" key="2">
    <source>
        <dbReference type="EMBL" id="MBW0569358.1"/>
    </source>
</evidence>
<feature type="region of interest" description="Disordered" evidence="1">
    <location>
        <begin position="1"/>
        <end position="64"/>
    </location>
</feature>
<comment type="caution">
    <text evidence="2">The sequence shown here is derived from an EMBL/GenBank/DDBJ whole genome shotgun (WGS) entry which is preliminary data.</text>
</comment>
<name>A0A9Q3PPG7_9BASI</name>
<feature type="region of interest" description="Disordered" evidence="1">
    <location>
        <begin position="77"/>
        <end position="105"/>
    </location>
</feature>
<evidence type="ECO:0000313" key="3">
    <source>
        <dbReference type="Proteomes" id="UP000765509"/>
    </source>
</evidence>
<dbReference type="AlphaFoldDB" id="A0A9Q3PPG7"/>
<feature type="compositionally biased region" description="Polar residues" evidence="1">
    <location>
        <begin position="43"/>
        <end position="64"/>
    </location>
</feature>